<dbReference type="PRINTS" id="PR00743">
    <property type="entry name" value="GLHYDRLASE36"/>
</dbReference>
<dbReference type="GO" id="GO:0004557">
    <property type="term" value="F:alpha-galactosidase activity"/>
    <property type="evidence" value="ECO:0007669"/>
    <property type="project" value="UniProtKB-EC"/>
</dbReference>
<feature type="domain" description="Glycosyl hydrolase family 36 N-terminal" evidence="6">
    <location>
        <begin position="39"/>
        <end position="172"/>
    </location>
</feature>
<keyword evidence="8" id="KW-1185">Reference proteome</keyword>
<dbReference type="InterPro" id="IPR038417">
    <property type="entry name" value="Alpga-gal_N_sf"/>
</dbReference>
<protein>
    <recommendedName>
        <fullName evidence="2">alpha-galactosidase</fullName>
        <ecNumber evidence="2">3.2.1.22</ecNumber>
    </recommendedName>
</protein>
<dbReference type="InterPro" id="IPR050985">
    <property type="entry name" value="Alpha-glycosidase_related"/>
</dbReference>
<evidence type="ECO:0000313" key="7">
    <source>
        <dbReference type="EMBL" id="MBS4221409.1"/>
    </source>
</evidence>
<dbReference type="InterPro" id="IPR017853">
    <property type="entry name" value="GH"/>
</dbReference>
<dbReference type="InterPro" id="IPR013780">
    <property type="entry name" value="Glyco_hydro_b"/>
</dbReference>
<reference evidence="7 8" key="1">
    <citation type="submission" date="2021-05" db="EMBL/GenBank/DDBJ databases">
        <title>Novel Bacillus species.</title>
        <authorList>
            <person name="Liu G."/>
        </authorList>
    </citation>
    <scope>NUCLEOTIDE SEQUENCE [LARGE SCALE GENOMIC DNA]</scope>
    <source>
        <strain evidence="7 8">FJAT-49682</strain>
    </source>
</reference>
<name>A0A942UR11_9BACI</name>
<keyword evidence="3 7" id="KW-0378">Hydrolase</keyword>
<dbReference type="Gene3D" id="2.70.98.60">
    <property type="entry name" value="alpha-galactosidase from lactobacil brevis"/>
    <property type="match status" value="1"/>
</dbReference>
<evidence type="ECO:0000256" key="2">
    <source>
        <dbReference type="ARBA" id="ARBA00012755"/>
    </source>
</evidence>
<evidence type="ECO:0000256" key="4">
    <source>
        <dbReference type="ARBA" id="ARBA00023295"/>
    </source>
</evidence>
<dbReference type="SUPFAM" id="SSF51445">
    <property type="entry name" value="(Trans)glycosidases"/>
    <property type="match status" value="1"/>
</dbReference>
<dbReference type="PANTHER" id="PTHR43053:SF3">
    <property type="entry name" value="ALPHA-GALACTOSIDASE C-RELATED"/>
    <property type="match status" value="1"/>
</dbReference>
<dbReference type="InterPro" id="IPR013785">
    <property type="entry name" value="Aldolase_TIM"/>
</dbReference>
<feature type="domain" description="Glycosyl hydrolase family 36 C-terminal" evidence="5">
    <location>
        <begin position="557"/>
        <end position="633"/>
    </location>
</feature>
<dbReference type="GO" id="GO:0016052">
    <property type="term" value="P:carbohydrate catabolic process"/>
    <property type="evidence" value="ECO:0007669"/>
    <property type="project" value="InterPro"/>
</dbReference>
<dbReference type="InterPro" id="IPR002252">
    <property type="entry name" value="Glyco_hydro_36"/>
</dbReference>
<evidence type="ECO:0000313" key="8">
    <source>
        <dbReference type="Proteomes" id="UP000676456"/>
    </source>
</evidence>
<evidence type="ECO:0000259" key="5">
    <source>
        <dbReference type="Pfam" id="PF16874"/>
    </source>
</evidence>
<dbReference type="PANTHER" id="PTHR43053">
    <property type="entry name" value="GLYCOSIDASE FAMILY 31"/>
    <property type="match status" value="1"/>
</dbReference>
<dbReference type="RefSeq" id="WP_213096431.1">
    <property type="nucleotide sequence ID" value="NZ_JAGYPH010000001.1"/>
</dbReference>
<dbReference type="AlphaFoldDB" id="A0A942UR11"/>
<dbReference type="EMBL" id="JAGYPN010000001">
    <property type="protein sequence ID" value="MBS4221409.1"/>
    <property type="molecule type" value="Genomic_DNA"/>
</dbReference>
<dbReference type="Pfam" id="PF02065">
    <property type="entry name" value="Melibiase"/>
    <property type="match status" value="1"/>
</dbReference>
<dbReference type="Pfam" id="PF16874">
    <property type="entry name" value="Glyco_hydro_36C"/>
    <property type="match status" value="1"/>
</dbReference>
<dbReference type="Proteomes" id="UP000676456">
    <property type="component" value="Unassembled WGS sequence"/>
</dbReference>
<dbReference type="InterPro" id="IPR031704">
    <property type="entry name" value="Glyco_hydro_36_N"/>
</dbReference>
<comment type="caution">
    <text evidence="7">The sequence shown here is derived from an EMBL/GenBank/DDBJ whole genome shotgun (WGS) entry which is preliminary data.</text>
</comment>
<dbReference type="CDD" id="cd14791">
    <property type="entry name" value="GH36"/>
    <property type="match status" value="1"/>
</dbReference>
<proteinExistence type="predicted"/>
<dbReference type="Gene3D" id="2.60.40.1180">
    <property type="entry name" value="Golgi alpha-mannosidase II"/>
    <property type="match status" value="1"/>
</dbReference>
<comment type="catalytic activity">
    <reaction evidence="1">
        <text>Hydrolysis of terminal, non-reducing alpha-D-galactose residues in alpha-D-galactosides, including galactose oligosaccharides, galactomannans and galactolipids.</text>
        <dbReference type="EC" id="3.2.1.22"/>
    </reaction>
</comment>
<dbReference type="Gene3D" id="3.20.20.70">
    <property type="entry name" value="Aldolase class I"/>
    <property type="match status" value="1"/>
</dbReference>
<organism evidence="7 8">
    <name type="scientific">Lederbergia citrea</name>
    <dbReference type="NCBI Taxonomy" id="2833581"/>
    <lineage>
        <taxon>Bacteria</taxon>
        <taxon>Bacillati</taxon>
        <taxon>Bacillota</taxon>
        <taxon>Bacilli</taxon>
        <taxon>Bacillales</taxon>
        <taxon>Bacillaceae</taxon>
        <taxon>Lederbergia</taxon>
    </lineage>
</organism>
<evidence type="ECO:0000256" key="1">
    <source>
        <dbReference type="ARBA" id="ARBA00001255"/>
    </source>
</evidence>
<evidence type="ECO:0000259" key="6">
    <source>
        <dbReference type="Pfam" id="PF16875"/>
    </source>
</evidence>
<keyword evidence="4 7" id="KW-0326">Glycosidase</keyword>
<sequence>MSFGILCNGKWFTRESFFSPSKKVVKNSDGSTEVVTTYTDKEIIVYYHVKRYLDVEESWLIIENISNHTINIERVDTIFDEVNLNHKKITYFESAWGNEYQPIKKKITDTIILESRLGRSSASIHPFVLLEDEEDLTLLTVAWSGNWILRFEPSHDALNISGGLSDWQFSKLLLPKKQMESVHVLQTATKTKDINVVSNQLSRFGTDIWYPKTDQLKQPLVEWNHWWTYEDVDINEEVFKDNINIAKEIGIDVCTLDAGWFGPSNKNTEWFDWRGDWELVNKERFPSGIKHLSAYVHEKGMKFGFWCEIEGLGKHAKIRGKLPSLPAKRDGKDLGYVCFGNPEAQRWAFTVLDKIITNYQCDWIKLDFNLNPEAGCNRIDHGHDAGDGLYEHYQGYYSVLNRIREKHPDIILENCSSGGLRTDLGIMKHTHLNFLSDPDYSLHKFQVFWAATILLAPSNALHWIWSKSRVNDEGGYPFPPLDLEECTKKQLDFHMRAGMLHRFGFSHPLSNYSDQVVQKLNLYIRFYKEIVHPFIMNGDLYRLTGQTINSGIDGDLWSAYQYVLSDQGKSIIFSFCMDEINLERNLLLHGLNHDNNYIVKDSDSNEVGMYSGKVLMEQGITIKATEKWESHILLVELEN</sequence>
<accession>A0A942UR11</accession>
<evidence type="ECO:0000256" key="3">
    <source>
        <dbReference type="ARBA" id="ARBA00022801"/>
    </source>
</evidence>
<dbReference type="Pfam" id="PF16875">
    <property type="entry name" value="Glyco_hydro_36N"/>
    <property type="match status" value="1"/>
</dbReference>
<gene>
    <name evidence="7" type="ORF">KHA91_01395</name>
</gene>
<dbReference type="InterPro" id="IPR031705">
    <property type="entry name" value="Glyco_hydro_36_C"/>
</dbReference>
<dbReference type="EC" id="3.2.1.22" evidence="2"/>